<reference evidence="3 4" key="1">
    <citation type="submission" date="2014-03" db="EMBL/GenBank/DDBJ databases">
        <title>complete genome sequence of Flavobacteriaceae bacterium JBKA-6.</title>
        <authorList>
            <person name="Takano T."/>
            <person name="Nakamura Y."/>
            <person name="Takuma S."/>
            <person name="Yasuike M."/>
            <person name="Matsuyama T."/>
            <person name="Sakai T."/>
            <person name="Fujiwara A."/>
            <person name="Kimoto K."/>
            <person name="Fukuda Y."/>
            <person name="Kondo H."/>
            <person name="Hirono I."/>
            <person name="Nakayasu C."/>
        </authorList>
    </citation>
    <scope>NUCLEOTIDE SEQUENCE [LARGE SCALE GENOMIC DNA]</scope>
    <source>
        <strain evidence="3 4">JBKA-6</strain>
    </source>
</reference>
<dbReference type="AlphaFoldDB" id="A0A1J1DZR4"/>
<dbReference type="Gene3D" id="3.90.79.10">
    <property type="entry name" value="Nucleoside Triphosphate Pyrophosphohydrolase"/>
    <property type="match status" value="1"/>
</dbReference>
<name>A0A1J1DZR4_9FLAO</name>
<evidence type="ECO:0000313" key="3">
    <source>
        <dbReference type="EMBL" id="BAV95393.1"/>
    </source>
</evidence>
<organism evidence="3 4">
    <name type="scientific">Ichthyobacterium seriolicida</name>
    <dbReference type="NCBI Taxonomy" id="242600"/>
    <lineage>
        <taxon>Bacteria</taxon>
        <taxon>Pseudomonadati</taxon>
        <taxon>Bacteroidota</taxon>
        <taxon>Flavobacteriia</taxon>
        <taxon>Flavobacteriales</taxon>
        <taxon>Ichthyobacteriaceae</taxon>
        <taxon>Ichthyobacterium</taxon>
    </lineage>
</organism>
<dbReference type="OrthoDB" id="9786032at2"/>
<evidence type="ECO:0000256" key="1">
    <source>
        <dbReference type="ARBA" id="ARBA00022801"/>
    </source>
</evidence>
<dbReference type="PROSITE" id="PS00893">
    <property type="entry name" value="NUDIX_BOX"/>
    <property type="match status" value="1"/>
</dbReference>
<dbReference type="RefSeq" id="WP_157776995.1">
    <property type="nucleotide sequence ID" value="NZ_AP014564.1"/>
</dbReference>
<protein>
    <submittedName>
        <fullName evidence="3">NUDIX hydrolase</fullName>
    </submittedName>
</protein>
<keyword evidence="1 3" id="KW-0378">Hydrolase</keyword>
<feature type="domain" description="Nudix hydrolase" evidence="2">
    <location>
        <begin position="31"/>
        <end position="170"/>
    </location>
</feature>
<dbReference type="PROSITE" id="PS51462">
    <property type="entry name" value="NUDIX"/>
    <property type="match status" value="1"/>
</dbReference>
<sequence length="183" mass="20876">MKEQEYVEVSDENGVYTGQKVLKSEAHRLGLWHTCVHVWLYNSNGGVLFQKRSSTKDTSPNLWDASVSGHISYGETPIQAALRELYEEIGVRSKESDIVLFFTGKKQKHNIEKNIIDNELYYVFGLETSLGEESFKLQEEEVVGVRYININEISSLLKKEKNTFVGGEQYYDKVISAISNKLS</sequence>
<dbReference type="Proteomes" id="UP000243197">
    <property type="component" value="Chromosome"/>
</dbReference>
<dbReference type="GO" id="GO:0004452">
    <property type="term" value="F:isopentenyl-diphosphate delta-isomerase activity"/>
    <property type="evidence" value="ECO:0007669"/>
    <property type="project" value="TreeGrafter"/>
</dbReference>
<dbReference type="GO" id="GO:0016787">
    <property type="term" value="F:hydrolase activity"/>
    <property type="evidence" value="ECO:0007669"/>
    <property type="project" value="UniProtKB-KW"/>
</dbReference>
<gene>
    <name evidence="3" type="ORF">JBKA6_1380</name>
</gene>
<dbReference type="PANTHER" id="PTHR10885:SF20">
    <property type="entry name" value="NUDIX HYDROLASE DOMAIN-CONTAINING PROTEIN"/>
    <property type="match status" value="1"/>
</dbReference>
<evidence type="ECO:0000259" key="2">
    <source>
        <dbReference type="PROSITE" id="PS51462"/>
    </source>
</evidence>
<dbReference type="InterPro" id="IPR020084">
    <property type="entry name" value="NUDIX_hydrolase_CS"/>
</dbReference>
<dbReference type="PANTHER" id="PTHR10885">
    <property type="entry name" value="ISOPENTENYL-DIPHOSPHATE DELTA-ISOMERASE"/>
    <property type="match status" value="1"/>
</dbReference>
<keyword evidence="4" id="KW-1185">Reference proteome</keyword>
<proteinExistence type="predicted"/>
<dbReference type="Pfam" id="PF00293">
    <property type="entry name" value="NUDIX"/>
    <property type="match status" value="1"/>
</dbReference>
<evidence type="ECO:0000313" key="4">
    <source>
        <dbReference type="Proteomes" id="UP000243197"/>
    </source>
</evidence>
<dbReference type="InterPro" id="IPR015797">
    <property type="entry name" value="NUDIX_hydrolase-like_dom_sf"/>
</dbReference>
<dbReference type="GO" id="GO:0009240">
    <property type="term" value="P:isopentenyl diphosphate biosynthetic process"/>
    <property type="evidence" value="ECO:0007669"/>
    <property type="project" value="TreeGrafter"/>
</dbReference>
<dbReference type="GO" id="GO:0005737">
    <property type="term" value="C:cytoplasm"/>
    <property type="evidence" value="ECO:0007669"/>
    <property type="project" value="TreeGrafter"/>
</dbReference>
<dbReference type="InterPro" id="IPR000086">
    <property type="entry name" value="NUDIX_hydrolase_dom"/>
</dbReference>
<accession>A0A1J1DZR4</accession>
<dbReference type="CDD" id="cd04692">
    <property type="entry name" value="NUDIX_Hydrolase"/>
    <property type="match status" value="1"/>
</dbReference>
<dbReference type="SUPFAM" id="SSF55811">
    <property type="entry name" value="Nudix"/>
    <property type="match status" value="1"/>
</dbReference>
<dbReference type="EMBL" id="AP014564">
    <property type="protein sequence ID" value="BAV95393.1"/>
    <property type="molecule type" value="Genomic_DNA"/>
</dbReference>
<dbReference type="KEGG" id="ise:JBKA6_1380"/>